<comment type="caution">
    <text evidence="1">The sequence shown here is derived from an EMBL/GenBank/DDBJ whole genome shotgun (WGS) entry which is preliminary data.</text>
</comment>
<dbReference type="AlphaFoldDB" id="A0A919V9D7"/>
<dbReference type="EMBL" id="BOOW01000028">
    <property type="protein sequence ID" value="GII94202.1"/>
    <property type="molecule type" value="Genomic_DNA"/>
</dbReference>
<reference evidence="1" key="1">
    <citation type="submission" date="2021-01" db="EMBL/GenBank/DDBJ databases">
        <title>Whole genome shotgun sequence of Sinosporangium siamense NBRC 109515.</title>
        <authorList>
            <person name="Komaki H."/>
            <person name="Tamura T."/>
        </authorList>
    </citation>
    <scope>NUCLEOTIDE SEQUENCE</scope>
    <source>
        <strain evidence="1">NBRC 109515</strain>
    </source>
</reference>
<sequence>MGSGNRVISLSGAAVGPPVVATLTGRAVPGRPAINGLDQAACFGPPRIGLAEGAGVDHAPIDTRVTP</sequence>
<organism evidence="1 2">
    <name type="scientific">Sinosporangium siamense</name>
    <dbReference type="NCBI Taxonomy" id="1367973"/>
    <lineage>
        <taxon>Bacteria</taxon>
        <taxon>Bacillati</taxon>
        <taxon>Actinomycetota</taxon>
        <taxon>Actinomycetes</taxon>
        <taxon>Streptosporangiales</taxon>
        <taxon>Streptosporangiaceae</taxon>
        <taxon>Sinosporangium</taxon>
    </lineage>
</organism>
<gene>
    <name evidence="1" type="ORF">Ssi02_44330</name>
</gene>
<accession>A0A919V9D7</accession>
<proteinExistence type="predicted"/>
<dbReference type="RefSeq" id="WP_204028419.1">
    <property type="nucleotide sequence ID" value="NZ_BOOW01000028.1"/>
</dbReference>
<evidence type="ECO:0000313" key="2">
    <source>
        <dbReference type="Proteomes" id="UP000606172"/>
    </source>
</evidence>
<keyword evidence="2" id="KW-1185">Reference proteome</keyword>
<dbReference type="Proteomes" id="UP000606172">
    <property type="component" value="Unassembled WGS sequence"/>
</dbReference>
<protein>
    <submittedName>
        <fullName evidence="1">Uncharacterized protein</fullName>
    </submittedName>
</protein>
<evidence type="ECO:0000313" key="1">
    <source>
        <dbReference type="EMBL" id="GII94202.1"/>
    </source>
</evidence>
<name>A0A919V9D7_9ACTN</name>